<evidence type="ECO:0000313" key="2">
    <source>
        <dbReference type="Proteomes" id="UP000053732"/>
    </source>
</evidence>
<proteinExistence type="predicted"/>
<sequence>MSLGRLAGLEHGVDHILSWTLSQQHGRFSALTSVWAQHGCLIFLFRAHSEDDIMIRGKS</sequence>
<name>A0A0G4PHK2_PENC3</name>
<accession>A0A0G4PHK2</accession>
<organism evidence="1 2">
    <name type="scientific">Penicillium camemberti (strain FM 013)</name>
    <dbReference type="NCBI Taxonomy" id="1429867"/>
    <lineage>
        <taxon>Eukaryota</taxon>
        <taxon>Fungi</taxon>
        <taxon>Dikarya</taxon>
        <taxon>Ascomycota</taxon>
        <taxon>Pezizomycotina</taxon>
        <taxon>Eurotiomycetes</taxon>
        <taxon>Eurotiomycetidae</taxon>
        <taxon>Eurotiales</taxon>
        <taxon>Aspergillaceae</taxon>
        <taxon>Penicillium</taxon>
    </lineage>
</organism>
<dbReference type="EMBL" id="HG793148">
    <property type="protein sequence ID" value="CRL25715.1"/>
    <property type="molecule type" value="Genomic_DNA"/>
</dbReference>
<dbReference type="AlphaFoldDB" id="A0A0G4PHK2"/>
<protein>
    <submittedName>
        <fullName evidence="1">Str. FM013</fullName>
    </submittedName>
</protein>
<keyword evidence="2" id="KW-1185">Reference proteome</keyword>
<evidence type="ECO:0000313" key="1">
    <source>
        <dbReference type="EMBL" id="CRL25715.1"/>
    </source>
</evidence>
<gene>
    <name evidence="1" type="ORF">PCAMFM013_S015g000301</name>
</gene>
<reference evidence="1 2" key="1">
    <citation type="journal article" date="2014" name="Nat. Commun.">
        <title>Multiple recent horizontal transfers of a large genomic region in cheese making fungi.</title>
        <authorList>
            <person name="Cheeseman K."/>
            <person name="Ropars J."/>
            <person name="Renault P."/>
            <person name="Dupont J."/>
            <person name="Gouzy J."/>
            <person name="Branca A."/>
            <person name="Abraham A.L."/>
            <person name="Ceppi M."/>
            <person name="Conseiller E."/>
            <person name="Debuchy R."/>
            <person name="Malagnac F."/>
            <person name="Goarin A."/>
            <person name="Silar P."/>
            <person name="Lacoste S."/>
            <person name="Sallet E."/>
            <person name="Bensimon A."/>
            <person name="Giraud T."/>
            <person name="Brygoo Y."/>
        </authorList>
    </citation>
    <scope>NUCLEOTIDE SEQUENCE [LARGE SCALE GENOMIC DNA]</scope>
    <source>
        <strain evidence="2">FM 013</strain>
    </source>
</reference>
<dbReference type="Proteomes" id="UP000053732">
    <property type="component" value="Unassembled WGS sequence"/>
</dbReference>